<dbReference type="InterPro" id="IPR001878">
    <property type="entry name" value="Znf_CCHC"/>
</dbReference>
<dbReference type="InterPro" id="IPR036875">
    <property type="entry name" value="Znf_CCHC_sf"/>
</dbReference>
<dbReference type="Pfam" id="PF03108">
    <property type="entry name" value="DBD_Tnp_Mut"/>
    <property type="match status" value="1"/>
</dbReference>
<keyword evidence="1" id="KW-0862">Zinc</keyword>
<evidence type="ECO:0000313" key="4">
    <source>
        <dbReference type="EMBL" id="RYQ93319.1"/>
    </source>
</evidence>
<dbReference type="Gene3D" id="4.10.60.10">
    <property type="entry name" value="Zinc finger, CCHC-type"/>
    <property type="match status" value="1"/>
</dbReference>
<name>A0A444XU62_ARAHY</name>
<dbReference type="PANTHER" id="PTHR34859:SF2">
    <property type="entry name" value="LYSM DOMAIN-CONTAINING PROTEIN"/>
    <property type="match status" value="1"/>
</dbReference>
<feature type="compositionally biased region" description="Low complexity" evidence="2">
    <location>
        <begin position="274"/>
        <end position="301"/>
    </location>
</feature>
<feature type="region of interest" description="Disordered" evidence="2">
    <location>
        <begin position="144"/>
        <end position="369"/>
    </location>
</feature>
<gene>
    <name evidence="4" type="ORF">Ahy_B09g099591</name>
</gene>
<feature type="compositionally biased region" description="Pro residues" evidence="2">
    <location>
        <begin position="212"/>
        <end position="223"/>
    </location>
</feature>
<dbReference type="Proteomes" id="UP000289738">
    <property type="component" value="Chromosome B09"/>
</dbReference>
<feature type="compositionally biased region" description="Acidic residues" evidence="2">
    <location>
        <begin position="359"/>
        <end position="368"/>
    </location>
</feature>
<dbReference type="AlphaFoldDB" id="A0A444XU62"/>
<feature type="compositionally biased region" description="Pro residues" evidence="2">
    <location>
        <begin position="238"/>
        <end position="249"/>
    </location>
</feature>
<keyword evidence="1" id="KW-0479">Metal-binding</keyword>
<feature type="compositionally biased region" description="Pro residues" evidence="2">
    <location>
        <begin position="257"/>
        <end position="273"/>
    </location>
</feature>
<dbReference type="GO" id="GO:0008270">
    <property type="term" value="F:zinc ion binding"/>
    <property type="evidence" value="ECO:0007669"/>
    <property type="project" value="UniProtKB-KW"/>
</dbReference>
<evidence type="ECO:0000256" key="1">
    <source>
        <dbReference type="PROSITE-ProRule" id="PRU00047"/>
    </source>
</evidence>
<dbReference type="GO" id="GO:0003676">
    <property type="term" value="F:nucleic acid binding"/>
    <property type="evidence" value="ECO:0007669"/>
    <property type="project" value="InterPro"/>
</dbReference>
<keyword evidence="1" id="KW-0863">Zinc-finger</keyword>
<sequence length="804" mass="89134">MPRWSQAKRRSIDLAPNEEVNDVVHKLHPLKTMDVLLDIMFHHGGNFEKDDEGKLRYTPDNLTCLGDLDEDTLDIFFIRNYYKELGYDKILHCWWLVPGRTLETGLRNLNSDNELREMCFLAHKNNGLVDVYFEHGVSSPDYLQDEEEKAGMDAKEEGAMVTPNDKVRNPNSESPQDKATPVNTIDIPNPQINPTPPSNPTPLTMPESVTNPKPPSQEKPLPNPNDQSQAKPATYQKPKPPTNPQPKPPTNQFAKPPTNPQPKPPTHQKPKPPTTSKSKPPTKPILPKSVPTATSNSTLKSTLKKKTTTTTPNFRPCTRSVAKGKAVLQAGQEGGDALWSDSYDSDEDSLYEPRIEDSSSSDDDDYDNDVCKAKTIKEDINFKHSPAAAFAKDKEQVMSEDDAFVEEVSDGDVDLGFVGGTGDDAYNAYDPGADSDGANSWHSEEMKTPPNSEDEGADEESEDFCPVFREGIRFGELQMEVGMKFNTKWDFKEAVREFTIQEGRRIRFRKNDNVRMRATCQVKGCPWVVYASRDHEDTCWQIKTFLNDHTCPREDKNRAANRNWVASKLVKKTFWEVSESLKPQPPKIKRGPGKLQQKRRIGTDEAKGGSKKSKPTSTKDNTNLKRQLAPFTCSYCGEKGHIKRGCKKKKLADAATKAKAAAAAQAKAAAKNTTRAENNVVEDGQNAAEPDLNAEPDPNATDDANVGKDAPADDDDTNVQPVEVDLSQPIYSEPEESQQATEVCTITKSRPDKLPPKRKSSVSPTSAHEPVNPMQGASSGTAARLGSILKFIPTPGFKAPRKKN</sequence>
<dbReference type="InterPro" id="IPR058594">
    <property type="entry name" value="PB1-like_dom_pln"/>
</dbReference>
<dbReference type="PRINTS" id="PR01217">
    <property type="entry name" value="PRICHEXTENSN"/>
</dbReference>
<feature type="region of interest" description="Disordered" evidence="2">
    <location>
        <begin position="427"/>
        <end position="461"/>
    </location>
</feature>
<dbReference type="PROSITE" id="PS50158">
    <property type="entry name" value="ZF_CCHC"/>
    <property type="match status" value="1"/>
</dbReference>
<feature type="region of interest" description="Disordered" evidence="2">
    <location>
        <begin position="670"/>
        <end position="782"/>
    </location>
</feature>
<feature type="compositionally biased region" description="Pro residues" evidence="2">
    <location>
        <begin position="191"/>
        <end position="200"/>
    </location>
</feature>
<evidence type="ECO:0000313" key="5">
    <source>
        <dbReference type="Proteomes" id="UP000289738"/>
    </source>
</evidence>
<dbReference type="SUPFAM" id="SSF57756">
    <property type="entry name" value="Retrovirus zinc finger-like domains"/>
    <property type="match status" value="1"/>
</dbReference>
<proteinExistence type="predicted"/>
<feature type="compositionally biased region" description="Basic and acidic residues" evidence="2">
    <location>
        <begin position="149"/>
        <end position="158"/>
    </location>
</feature>
<dbReference type="InterPro" id="IPR004332">
    <property type="entry name" value="Transposase_MuDR"/>
</dbReference>
<organism evidence="4 5">
    <name type="scientific">Arachis hypogaea</name>
    <name type="common">Peanut</name>
    <dbReference type="NCBI Taxonomy" id="3818"/>
    <lineage>
        <taxon>Eukaryota</taxon>
        <taxon>Viridiplantae</taxon>
        <taxon>Streptophyta</taxon>
        <taxon>Embryophyta</taxon>
        <taxon>Tracheophyta</taxon>
        <taxon>Spermatophyta</taxon>
        <taxon>Magnoliopsida</taxon>
        <taxon>eudicotyledons</taxon>
        <taxon>Gunneridae</taxon>
        <taxon>Pentapetalae</taxon>
        <taxon>rosids</taxon>
        <taxon>fabids</taxon>
        <taxon>Fabales</taxon>
        <taxon>Fabaceae</taxon>
        <taxon>Papilionoideae</taxon>
        <taxon>50 kb inversion clade</taxon>
        <taxon>dalbergioids sensu lato</taxon>
        <taxon>Dalbergieae</taxon>
        <taxon>Pterocarpus clade</taxon>
        <taxon>Arachis</taxon>
    </lineage>
</organism>
<evidence type="ECO:0000256" key="2">
    <source>
        <dbReference type="SAM" id="MobiDB-lite"/>
    </source>
</evidence>
<accession>A0A444XU62</accession>
<protein>
    <recommendedName>
        <fullName evidence="3">CCHC-type domain-containing protein</fullName>
    </recommendedName>
</protein>
<dbReference type="Pfam" id="PF26130">
    <property type="entry name" value="PB1-like"/>
    <property type="match status" value="1"/>
</dbReference>
<comment type="caution">
    <text evidence="4">The sequence shown here is derived from an EMBL/GenBank/DDBJ whole genome shotgun (WGS) entry which is preliminary data.</text>
</comment>
<feature type="compositionally biased region" description="Polar residues" evidence="2">
    <location>
        <begin position="737"/>
        <end position="748"/>
    </location>
</feature>
<dbReference type="EMBL" id="SDMP01000019">
    <property type="protein sequence ID" value="RYQ93319.1"/>
    <property type="molecule type" value="Genomic_DNA"/>
</dbReference>
<feature type="domain" description="CCHC-type" evidence="3">
    <location>
        <begin position="633"/>
        <end position="648"/>
    </location>
</feature>
<evidence type="ECO:0000259" key="3">
    <source>
        <dbReference type="PROSITE" id="PS50158"/>
    </source>
</evidence>
<feature type="region of interest" description="Disordered" evidence="2">
    <location>
        <begin position="580"/>
        <end position="623"/>
    </location>
</feature>
<feature type="compositionally biased region" description="Acidic residues" evidence="2">
    <location>
        <begin position="452"/>
        <end position="461"/>
    </location>
</feature>
<feature type="compositionally biased region" description="Basic residues" evidence="2">
    <location>
        <begin position="587"/>
        <end position="600"/>
    </location>
</feature>
<keyword evidence="5" id="KW-1185">Reference proteome</keyword>
<dbReference type="PANTHER" id="PTHR34859">
    <property type="entry name" value="UNNAMED PRODUCT"/>
    <property type="match status" value="1"/>
</dbReference>
<reference evidence="4 5" key="1">
    <citation type="submission" date="2019-01" db="EMBL/GenBank/DDBJ databases">
        <title>Sequencing of cultivated peanut Arachis hypogaea provides insights into genome evolution and oil improvement.</title>
        <authorList>
            <person name="Chen X."/>
        </authorList>
    </citation>
    <scope>NUCLEOTIDE SEQUENCE [LARGE SCALE GENOMIC DNA]</scope>
    <source>
        <strain evidence="5">cv. Fuhuasheng</strain>
        <tissue evidence="4">Leaves</tissue>
    </source>
</reference>